<dbReference type="AlphaFoldDB" id="J2IBY5"/>
<proteinExistence type="predicted"/>
<evidence type="ECO:0000313" key="1">
    <source>
        <dbReference type="EMBL" id="EJI84179.1"/>
    </source>
</evidence>
<evidence type="ECO:0000313" key="2">
    <source>
        <dbReference type="Proteomes" id="UP000012043"/>
    </source>
</evidence>
<sequence>MAVFSPSRRQMANDYLWPFLQRGDLAASVYVISGMKDVWA</sequence>
<comment type="caution">
    <text evidence="1">The sequence shown here is derived from an EMBL/GenBank/DDBJ whole genome shotgun (WGS) entry which is preliminary data.</text>
</comment>
<protein>
    <submittedName>
        <fullName evidence="1">Uncharacterized protein</fullName>
    </submittedName>
</protein>
<keyword evidence="2" id="KW-1185">Reference proteome</keyword>
<dbReference type="EMBL" id="ALAB01000039">
    <property type="protein sequence ID" value="EJI84179.1"/>
    <property type="molecule type" value="Genomic_DNA"/>
</dbReference>
<organism evidence="1 2">
    <name type="scientific">Alishewanella aestuarii B11</name>
    <dbReference type="NCBI Taxonomy" id="1197174"/>
    <lineage>
        <taxon>Bacteria</taxon>
        <taxon>Pseudomonadati</taxon>
        <taxon>Pseudomonadota</taxon>
        <taxon>Gammaproteobacteria</taxon>
        <taxon>Alteromonadales</taxon>
        <taxon>Alteromonadaceae</taxon>
        <taxon>Alishewanella</taxon>
    </lineage>
</organism>
<dbReference type="Proteomes" id="UP000012043">
    <property type="component" value="Unassembled WGS sequence"/>
</dbReference>
<accession>J2IBY5</accession>
<dbReference type="PATRIC" id="fig|1197174.4.peg.2945"/>
<gene>
    <name evidence="1" type="ORF">AEST_30130</name>
</gene>
<reference evidence="1 2" key="1">
    <citation type="journal article" date="2012" name="J. Bacteriol.">
        <title>Genome Sequence of Pectin-Degrading Alishewanella aestuarii Strain B11T, Isolated from Tidal Flat Sediment.</title>
        <authorList>
            <person name="Jung J."/>
            <person name="Choi S."/>
            <person name="Chun J."/>
            <person name="Park W."/>
        </authorList>
    </citation>
    <scope>NUCLEOTIDE SEQUENCE [LARGE SCALE GENOMIC DNA]</scope>
    <source>
        <strain evidence="1 2">B11</strain>
    </source>
</reference>
<name>J2IBY5_9ALTE</name>
<dbReference type="RefSeq" id="WP_008610046.1">
    <property type="nucleotide sequence ID" value="NZ_ALAB01000039.1"/>
</dbReference>